<evidence type="ECO:0000313" key="1">
    <source>
        <dbReference type="EMBL" id="GEZ06427.1"/>
    </source>
</evidence>
<name>A0A699I0V8_TANCI</name>
<organism evidence="1">
    <name type="scientific">Tanacetum cinerariifolium</name>
    <name type="common">Dalmatian daisy</name>
    <name type="synonym">Chrysanthemum cinerariifolium</name>
    <dbReference type="NCBI Taxonomy" id="118510"/>
    <lineage>
        <taxon>Eukaryota</taxon>
        <taxon>Viridiplantae</taxon>
        <taxon>Streptophyta</taxon>
        <taxon>Embryophyta</taxon>
        <taxon>Tracheophyta</taxon>
        <taxon>Spermatophyta</taxon>
        <taxon>Magnoliopsida</taxon>
        <taxon>eudicotyledons</taxon>
        <taxon>Gunneridae</taxon>
        <taxon>Pentapetalae</taxon>
        <taxon>asterids</taxon>
        <taxon>campanulids</taxon>
        <taxon>Asterales</taxon>
        <taxon>Asteraceae</taxon>
        <taxon>Asteroideae</taxon>
        <taxon>Anthemideae</taxon>
        <taxon>Anthemidinae</taxon>
        <taxon>Tanacetum</taxon>
    </lineage>
</organism>
<accession>A0A699I0V8</accession>
<sequence length="488" mass="55720">MNSIIPLGQKNTLAEYMILSGADNRPPMLDKDLYDSWKSQIELYMQNREHRIMIFELVKNGPLIWPTIEENKVTRTKKYAELSTAKNIQADYDLKATNIILQCLPAVIYSLMNHHKGSKDLWERVQLLMQGTSLTKKERENSDGTTLLQHLSVFIQQSSASTITENLDTYDSECDDISNANVVLMANISNHGSDVISETLILEDVSRSKMAKKPLDNALDFAWIFKIDLVHLAHKLLQNMEAHIDYLKLTQEQAGILWGIVKQAKAKQPLDNALDFAWIFKIDLVYLAPKLFQNREAHIDCLKLTQEQADILWGIVKQAKAKQPLDNTLDFALVSNPVSQQPCIPPNRDDWDHLFQPMFDEYFNPSSIVDSPVPVAATPRAVDLADSPVSTSIDQDAPSTRSSSNIRETHTLFEHFGRWTKDHRIANVIDDPSRSVSTRKQLQTDAMWCYFDAFLTSVEPKNFKQAMTKPSWIDAMQEEIDEFKRLQV</sequence>
<gene>
    <name evidence="1" type="ORF">Tci_478400</name>
</gene>
<dbReference type="EMBL" id="BKCJ010237154">
    <property type="protein sequence ID" value="GEZ06427.1"/>
    <property type="molecule type" value="Genomic_DNA"/>
</dbReference>
<proteinExistence type="predicted"/>
<reference evidence="1" key="1">
    <citation type="journal article" date="2019" name="Sci. Rep.">
        <title>Draft genome of Tanacetum cinerariifolium, the natural source of mosquito coil.</title>
        <authorList>
            <person name="Yamashiro T."/>
            <person name="Shiraishi A."/>
            <person name="Satake H."/>
            <person name="Nakayama K."/>
        </authorList>
    </citation>
    <scope>NUCLEOTIDE SEQUENCE</scope>
</reference>
<dbReference type="AlphaFoldDB" id="A0A699I0V8"/>
<protein>
    <submittedName>
        <fullName evidence="1">Integrase, catalytic region, zinc finger, CCHC-type, peptidase aspartic, catalytic</fullName>
    </submittedName>
</protein>
<comment type="caution">
    <text evidence="1">The sequence shown here is derived from an EMBL/GenBank/DDBJ whole genome shotgun (WGS) entry which is preliminary data.</text>
</comment>